<name>A0A5C8KQ75_9GAMM</name>
<gene>
    <name evidence="2" type="ORF">FU658_07120</name>
</gene>
<dbReference type="PANTHER" id="PTHR36920">
    <property type="match status" value="1"/>
</dbReference>
<dbReference type="OrthoDB" id="9807574at2"/>
<dbReference type="AlphaFoldDB" id="A0A5C8KQ75"/>
<reference evidence="2 3" key="1">
    <citation type="submission" date="2019-08" db="EMBL/GenBank/DDBJ databases">
        <authorList>
            <person name="Karlyshev A.V."/>
        </authorList>
    </citation>
    <scope>NUCLEOTIDE SEQUENCE [LARGE SCALE GENOMIC DNA]</scope>
    <source>
        <strain evidence="2 3">Alg18-2.2</strain>
    </source>
</reference>
<dbReference type="PANTHER" id="PTHR36920:SF1">
    <property type="entry name" value="OUTER MEMBRANE PROTEIN W"/>
    <property type="match status" value="1"/>
</dbReference>
<keyword evidence="3" id="KW-1185">Reference proteome</keyword>
<accession>A0A5C8KQ75</accession>
<feature type="chain" id="PRO_5022674184" evidence="1">
    <location>
        <begin position="24"/>
        <end position="203"/>
    </location>
</feature>
<dbReference type="InterPro" id="IPR011250">
    <property type="entry name" value="OMP/PagP_B-barrel"/>
</dbReference>
<organism evidence="2 3">
    <name type="scientific">Alkalisalibacterium limincola</name>
    <dbReference type="NCBI Taxonomy" id="2699169"/>
    <lineage>
        <taxon>Bacteria</taxon>
        <taxon>Pseudomonadati</taxon>
        <taxon>Pseudomonadota</taxon>
        <taxon>Gammaproteobacteria</taxon>
        <taxon>Lysobacterales</taxon>
        <taxon>Lysobacteraceae</taxon>
        <taxon>Alkalisalibacterium</taxon>
    </lineage>
</organism>
<dbReference type="GO" id="GO:0019867">
    <property type="term" value="C:outer membrane"/>
    <property type="evidence" value="ECO:0007669"/>
    <property type="project" value="InterPro"/>
</dbReference>
<evidence type="ECO:0000256" key="1">
    <source>
        <dbReference type="SAM" id="SignalP"/>
    </source>
</evidence>
<comment type="caution">
    <text evidence="2">The sequence shown here is derived from an EMBL/GenBank/DDBJ whole genome shotgun (WGS) entry which is preliminary data.</text>
</comment>
<proteinExistence type="predicted"/>
<dbReference type="Gene3D" id="2.40.160.20">
    <property type="match status" value="1"/>
</dbReference>
<dbReference type="EMBL" id="VRTS01000004">
    <property type="protein sequence ID" value="TXK62531.1"/>
    <property type="molecule type" value="Genomic_DNA"/>
</dbReference>
<dbReference type="RefSeq" id="WP_147891453.1">
    <property type="nucleotide sequence ID" value="NZ_VRTS01000004.1"/>
</dbReference>
<dbReference type="SUPFAM" id="SSF56925">
    <property type="entry name" value="OMPA-like"/>
    <property type="match status" value="1"/>
</dbReference>
<feature type="signal peptide" evidence="1">
    <location>
        <begin position="1"/>
        <end position="23"/>
    </location>
</feature>
<evidence type="ECO:0000313" key="3">
    <source>
        <dbReference type="Proteomes" id="UP000321248"/>
    </source>
</evidence>
<dbReference type="Pfam" id="PF03922">
    <property type="entry name" value="OmpW"/>
    <property type="match status" value="1"/>
</dbReference>
<protein>
    <submittedName>
        <fullName evidence="2">Outer membrane beta-barrel protein</fullName>
    </submittedName>
</protein>
<dbReference type="InterPro" id="IPR005618">
    <property type="entry name" value="OMPW"/>
</dbReference>
<sequence>MHHFPRNLILTALALGLSAPAFADEWFVRLGAAHVDPKSDNGSLAGGALATTIDANTQLGLVLGRQLSDNWAVELLAASPFKHTVSLNGVEAVDFKHLPPTLGLQYRFAPSAPVSPFIGAGLNYTRTWSESTRGPVAGADVKLGNSWGLAGQAGLAFRLGEAMELVLEARYIDISVDVSVDGANVGKAHVDPMVYALTLGWRF</sequence>
<evidence type="ECO:0000313" key="2">
    <source>
        <dbReference type="EMBL" id="TXK62531.1"/>
    </source>
</evidence>
<keyword evidence="1" id="KW-0732">Signal</keyword>
<dbReference type="Proteomes" id="UP000321248">
    <property type="component" value="Unassembled WGS sequence"/>
</dbReference>
<dbReference type="GO" id="GO:0055085">
    <property type="term" value="P:transmembrane transport"/>
    <property type="evidence" value="ECO:0007669"/>
    <property type="project" value="TreeGrafter"/>
</dbReference>